<proteinExistence type="predicted"/>
<feature type="compositionally biased region" description="Low complexity" evidence="1">
    <location>
        <begin position="79"/>
        <end position="92"/>
    </location>
</feature>
<feature type="compositionally biased region" description="Gly residues" evidence="1">
    <location>
        <begin position="544"/>
        <end position="555"/>
    </location>
</feature>
<feature type="compositionally biased region" description="Low complexity" evidence="1">
    <location>
        <begin position="106"/>
        <end position="127"/>
    </location>
</feature>
<gene>
    <name evidence="3" type="ORF">C2E20_7135</name>
</gene>
<dbReference type="Pfam" id="PF07647">
    <property type="entry name" value="SAM_2"/>
    <property type="match status" value="1"/>
</dbReference>
<dbReference type="SMART" id="SM00454">
    <property type="entry name" value="SAM"/>
    <property type="match status" value="1"/>
</dbReference>
<dbReference type="Gene3D" id="1.10.150.50">
    <property type="entry name" value="Transcription Factor, Ets-1"/>
    <property type="match status" value="1"/>
</dbReference>
<evidence type="ECO:0000313" key="3">
    <source>
        <dbReference type="EMBL" id="PSC69317.1"/>
    </source>
</evidence>
<keyword evidence="3" id="KW-0966">Cell projection</keyword>
<dbReference type="OrthoDB" id="512447at2759"/>
<dbReference type="Proteomes" id="UP000239649">
    <property type="component" value="Unassembled WGS sequence"/>
</dbReference>
<comment type="caution">
    <text evidence="3">The sequence shown here is derived from an EMBL/GenBank/DDBJ whole genome shotgun (WGS) entry which is preliminary data.</text>
</comment>
<evidence type="ECO:0000256" key="1">
    <source>
        <dbReference type="SAM" id="MobiDB-lite"/>
    </source>
</evidence>
<dbReference type="InterPro" id="IPR013761">
    <property type="entry name" value="SAM/pointed_sf"/>
</dbReference>
<feature type="region of interest" description="Disordered" evidence="1">
    <location>
        <begin position="409"/>
        <end position="441"/>
    </location>
</feature>
<feature type="domain" description="SAM" evidence="2">
    <location>
        <begin position="342"/>
        <end position="406"/>
    </location>
</feature>
<dbReference type="InterPro" id="IPR001660">
    <property type="entry name" value="SAM"/>
</dbReference>
<dbReference type="AlphaFoldDB" id="A0A2P6V5H5"/>
<name>A0A2P6V5H5_9CHLO</name>
<feature type="compositionally biased region" description="Low complexity" evidence="1">
    <location>
        <begin position="252"/>
        <end position="266"/>
    </location>
</feature>
<feature type="compositionally biased region" description="Low complexity" evidence="1">
    <location>
        <begin position="24"/>
        <end position="38"/>
    </location>
</feature>
<feature type="compositionally biased region" description="Low complexity" evidence="1">
    <location>
        <begin position="189"/>
        <end position="217"/>
    </location>
</feature>
<keyword evidence="3" id="KW-0282">Flagellum</keyword>
<keyword evidence="4" id="KW-1185">Reference proteome</keyword>
<protein>
    <submittedName>
        <fullName evidence="3">Flagellar associated</fullName>
    </submittedName>
</protein>
<evidence type="ECO:0000313" key="4">
    <source>
        <dbReference type="Proteomes" id="UP000239649"/>
    </source>
</evidence>
<dbReference type="PROSITE" id="PS50105">
    <property type="entry name" value="SAM_DOMAIN"/>
    <property type="match status" value="1"/>
</dbReference>
<evidence type="ECO:0000259" key="2">
    <source>
        <dbReference type="PROSITE" id="PS50105"/>
    </source>
</evidence>
<keyword evidence="3" id="KW-0969">Cilium</keyword>
<feature type="compositionally biased region" description="Polar residues" evidence="1">
    <location>
        <begin position="145"/>
        <end position="169"/>
    </location>
</feature>
<sequence>MHRSLSLRVPPALLPSSGPEPEDSLSSSAPPSESSSLGDELRGLRLGGAPDIRGFSEASALPTKAQPSKAGPHPAVRSTLAGTPTPAASAAPMGRQLQQHEGHAGGHTAAAPAAPAAAAAVQQHAAPEVQRLGSRHPSQRGSDRASGQPTVAIVSSSGWPSIQASNSVLTDDVPAAAAARAPPPVHEASSGSSSGAASSSFVSSVGGGSPQQPSVVGAAEEESSRWATSPGSVATASTSTTAAARSARRGACRAASPARRAALPSRRSSRQGDFMSSTAAAEAKRTRPGSAGSMVSTRPPSSLASTRPGSASPQKGPARPGSARPALEARASRQMRRDPADWTVTEVCDWVDFVGLGQYRRRFVHNAVTGSLLLRLSNEELKFEVGIGPLGHREGLLAAINDLDQFWQQQQQERQAGGDSPSSSPGGSRPDSPGSLPGANADYSLQRAFAQRARVLRELEKAEGRQAHRAKAAEQAARVAGQSAEEVRKLQASLCELDRSLGWQAATQQLFDPLDVHGVRAWQPAGKQRAGRPGIGSPMRCVSPGGGGGGSGGGSPMSTVSRRLMQGGGGFLERLSADVQARQAKAAEAARRAGRYADEQLAEREREARDLRFLKEVVEARTSGLAEMLDSGDPSQLAQACDELAESCQAELGLSDEVVEAVKRLGSPGKKVARLAGALRSNQFMQRLQQDLSTRESRFAELQQRFFKLEKGNNMEQQERADLAAAQAHFGLLGWSQHDLDVAPEDTSAGCDAPLGKLLRRAAALQEARQRGKAVDWEAPDWRSDGLAAMQAERNAALQAALDARREAEVAAAAEKAAGQRYGLQSPPLRRKELPKPADHLGETVEMLAACRPAEVALLEGLSGYRKLVMSWRAVRAQLFIAFTHRDLEARKAKVAQLEAQLYPDNTKVLPKEEFEKFFDRLMTDTQRRAANRDELAEKAKAAALAKLMKSAPQPSSHRSPKSAAGSRA</sequence>
<feature type="region of interest" description="Disordered" evidence="1">
    <location>
        <begin position="1"/>
        <end position="339"/>
    </location>
</feature>
<reference evidence="3 4" key="1">
    <citation type="journal article" date="2018" name="Plant J.">
        <title>Genome sequences of Chlorella sorokiniana UTEX 1602 and Micractinium conductrix SAG 241.80: implications to maltose excretion by a green alga.</title>
        <authorList>
            <person name="Arriola M.B."/>
            <person name="Velmurugan N."/>
            <person name="Zhang Y."/>
            <person name="Plunkett M.H."/>
            <person name="Hondzo H."/>
            <person name="Barney B.M."/>
        </authorList>
    </citation>
    <scope>NUCLEOTIDE SEQUENCE [LARGE SCALE GENOMIC DNA]</scope>
    <source>
        <strain evidence="3 4">SAG 241.80</strain>
    </source>
</reference>
<feature type="compositionally biased region" description="Low complexity" evidence="1">
    <location>
        <begin position="409"/>
        <end position="438"/>
    </location>
</feature>
<organism evidence="3 4">
    <name type="scientific">Micractinium conductrix</name>
    <dbReference type="NCBI Taxonomy" id="554055"/>
    <lineage>
        <taxon>Eukaryota</taxon>
        <taxon>Viridiplantae</taxon>
        <taxon>Chlorophyta</taxon>
        <taxon>core chlorophytes</taxon>
        <taxon>Trebouxiophyceae</taxon>
        <taxon>Chlorellales</taxon>
        <taxon>Chlorellaceae</taxon>
        <taxon>Chlorella clade</taxon>
        <taxon>Micractinium</taxon>
    </lineage>
</organism>
<dbReference type="SUPFAM" id="SSF47769">
    <property type="entry name" value="SAM/Pointed domain"/>
    <property type="match status" value="1"/>
</dbReference>
<feature type="compositionally biased region" description="Low complexity" evidence="1">
    <location>
        <begin position="227"/>
        <end position="245"/>
    </location>
</feature>
<feature type="compositionally biased region" description="Polar residues" evidence="1">
    <location>
        <begin position="293"/>
        <end position="313"/>
    </location>
</feature>
<feature type="region of interest" description="Disordered" evidence="1">
    <location>
        <begin position="947"/>
        <end position="969"/>
    </location>
</feature>
<dbReference type="EMBL" id="LHPF02000027">
    <property type="protein sequence ID" value="PSC69317.1"/>
    <property type="molecule type" value="Genomic_DNA"/>
</dbReference>
<feature type="region of interest" description="Disordered" evidence="1">
    <location>
        <begin position="525"/>
        <end position="560"/>
    </location>
</feature>
<accession>A0A2P6V5H5</accession>